<reference evidence="1 2" key="1">
    <citation type="journal article" date="2019" name="Int. J. Syst. Evol. Microbiol.">
        <title>The Global Catalogue of Microorganisms (GCM) 10K type strain sequencing project: providing services to taxonomists for standard genome sequencing and annotation.</title>
        <authorList>
            <consortium name="The Broad Institute Genomics Platform"/>
            <consortium name="The Broad Institute Genome Sequencing Center for Infectious Disease"/>
            <person name="Wu L."/>
            <person name="Ma J."/>
        </authorList>
    </citation>
    <scope>NUCLEOTIDE SEQUENCE [LARGE SCALE GENOMIC DNA]</scope>
    <source>
        <strain evidence="1 2">JCM 15478</strain>
    </source>
</reference>
<gene>
    <name evidence="1" type="ORF">GCM10009801_71930</name>
</gene>
<name>A0ABN2WX01_9ACTN</name>
<protein>
    <submittedName>
        <fullName evidence="1">Uncharacterized protein</fullName>
    </submittedName>
</protein>
<evidence type="ECO:0000313" key="1">
    <source>
        <dbReference type="EMBL" id="GAA2099882.1"/>
    </source>
</evidence>
<comment type="caution">
    <text evidence="1">The sequence shown here is derived from an EMBL/GenBank/DDBJ whole genome shotgun (WGS) entry which is preliminary data.</text>
</comment>
<organism evidence="1 2">
    <name type="scientific">Streptomyces albiaxialis</name>
    <dbReference type="NCBI Taxonomy" id="329523"/>
    <lineage>
        <taxon>Bacteria</taxon>
        <taxon>Bacillati</taxon>
        <taxon>Actinomycetota</taxon>
        <taxon>Actinomycetes</taxon>
        <taxon>Kitasatosporales</taxon>
        <taxon>Streptomycetaceae</taxon>
        <taxon>Streptomyces</taxon>
    </lineage>
</organism>
<accession>A0ABN2WX01</accession>
<evidence type="ECO:0000313" key="2">
    <source>
        <dbReference type="Proteomes" id="UP001500016"/>
    </source>
</evidence>
<sequence>MSISPNASSQGPFILTNPHAVTLQTEEVTGHEWRPFSEAAAPTIRAKLALLPPTALLGEGG</sequence>
<keyword evidence="2" id="KW-1185">Reference proteome</keyword>
<dbReference type="EMBL" id="BAAAPE010000022">
    <property type="protein sequence ID" value="GAA2099882.1"/>
    <property type="molecule type" value="Genomic_DNA"/>
</dbReference>
<proteinExistence type="predicted"/>
<dbReference type="Proteomes" id="UP001500016">
    <property type="component" value="Unassembled WGS sequence"/>
</dbReference>